<dbReference type="GeneID" id="72008691"/>
<comment type="caution">
    <text evidence="1">The sequence shown here is derived from an EMBL/GenBank/DDBJ whole genome shotgun (WGS) entry which is preliminary data.</text>
</comment>
<keyword evidence="2" id="KW-1185">Reference proteome</keyword>
<name>A0ABQ8K2T8_9APHY</name>
<sequence length="166" mass="18068">MRLLPPLSPSSSFFKKNICGFTFDTQKCVAREGHSGLATTAAQCKKISSTPTAGSEDDAARAKRAAEIWIGMKNHVLIGRNDKPTSGRHLTSTWLPKNPDIAKVMEINEETSLARVPFGQDGSKRKTLFINDHVMGLVSKKEKAFTGKYTEQIVGDVCKAAIEAST</sequence>
<accession>A0ABQ8K2T8</accession>
<organism evidence="1 2">
    <name type="scientific">Rhodofomes roseus</name>
    <dbReference type="NCBI Taxonomy" id="34475"/>
    <lineage>
        <taxon>Eukaryota</taxon>
        <taxon>Fungi</taxon>
        <taxon>Dikarya</taxon>
        <taxon>Basidiomycota</taxon>
        <taxon>Agaricomycotina</taxon>
        <taxon>Agaricomycetes</taxon>
        <taxon>Polyporales</taxon>
        <taxon>Rhodofomes</taxon>
    </lineage>
</organism>
<proteinExistence type="predicted"/>
<evidence type="ECO:0000313" key="2">
    <source>
        <dbReference type="Proteomes" id="UP000814176"/>
    </source>
</evidence>
<protein>
    <submittedName>
        <fullName evidence="1">Uncharacterized protein</fullName>
    </submittedName>
</protein>
<reference evidence="1 2" key="1">
    <citation type="journal article" date="2021" name="Environ. Microbiol.">
        <title>Gene family expansions and transcriptome signatures uncover fungal adaptations to wood decay.</title>
        <authorList>
            <person name="Hage H."/>
            <person name="Miyauchi S."/>
            <person name="Viragh M."/>
            <person name="Drula E."/>
            <person name="Min B."/>
            <person name="Chaduli D."/>
            <person name="Navarro D."/>
            <person name="Favel A."/>
            <person name="Norest M."/>
            <person name="Lesage-Meessen L."/>
            <person name="Balint B."/>
            <person name="Merenyi Z."/>
            <person name="de Eugenio L."/>
            <person name="Morin E."/>
            <person name="Martinez A.T."/>
            <person name="Baldrian P."/>
            <person name="Stursova M."/>
            <person name="Martinez M.J."/>
            <person name="Novotny C."/>
            <person name="Magnuson J.K."/>
            <person name="Spatafora J.W."/>
            <person name="Maurice S."/>
            <person name="Pangilinan J."/>
            <person name="Andreopoulos W."/>
            <person name="LaButti K."/>
            <person name="Hundley H."/>
            <person name="Na H."/>
            <person name="Kuo A."/>
            <person name="Barry K."/>
            <person name="Lipzen A."/>
            <person name="Henrissat B."/>
            <person name="Riley R."/>
            <person name="Ahrendt S."/>
            <person name="Nagy L.G."/>
            <person name="Grigoriev I.V."/>
            <person name="Martin F."/>
            <person name="Rosso M.N."/>
        </authorList>
    </citation>
    <scope>NUCLEOTIDE SEQUENCE [LARGE SCALE GENOMIC DNA]</scope>
    <source>
        <strain evidence="1 2">CIRM-BRFM 1785</strain>
    </source>
</reference>
<dbReference type="EMBL" id="JADCUA010000027">
    <property type="protein sequence ID" value="KAH9831155.1"/>
    <property type="molecule type" value="Genomic_DNA"/>
</dbReference>
<dbReference type="Proteomes" id="UP000814176">
    <property type="component" value="Unassembled WGS sequence"/>
</dbReference>
<gene>
    <name evidence="1" type="ORF">C8Q71DRAFT_861890</name>
</gene>
<evidence type="ECO:0000313" key="1">
    <source>
        <dbReference type="EMBL" id="KAH9831155.1"/>
    </source>
</evidence>
<dbReference type="RefSeq" id="XP_047774316.1">
    <property type="nucleotide sequence ID" value="XM_047927959.1"/>
</dbReference>